<evidence type="ECO:0000256" key="1">
    <source>
        <dbReference type="SAM" id="MobiDB-lite"/>
    </source>
</evidence>
<proteinExistence type="predicted"/>
<dbReference type="PANTHER" id="PTHR43464">
    <property type="entry name" value="METHYLTRANSFERASE"/>
    <property type="match status" value="1"/>
</dbReference>
<feature type="region of interest" description="Disordered" evidence="1">
    <location>
        <begin position="1"/>
        <end position="23"/>
    </location>
</feature>
<dbReference type="Proteomes" id="UP000001727">
    <property type="component" value="Chromosome"/>
</dbReference>
<dbReference type="STRING" id="504474.cu1547"/>
<evidence type="ECO:0000313" key="3">
    <source>
        <dbReference type="EMBL" id="CAQ05507.1"/>
    </source>
</evidence>
<dbReference type="GeneID" id="60604321"/>
<dbReference type="EMBL" id="AM942444">
    <property type="protein sequence ID" value="CAQ05507.1"/>
    <property type="molecule type" value="Genomic_DNA"/>
</dbReference>
<protein>
    <recommendedName>
        <fullName evidence="2">Methyltransferase domain-containing protein</fullName>
    </recommendedName>
</protein>
<dbReference type="Gene3D" id="3.40.50.150">
    <property type="entry name" value="Vaccinia Virus protein VP39"/>
    <property type="match status" value="1"/>
</dbReference>
<accession>B1VIC3</accession>
<dbReference type="eggNOG" id="COG2226">
    <property type="taxonomic scope" value="Bacteria"/>
</dbReference>
<evidence type="ECO:0000259" key="2">
    <source>
        <dbReference type="Pfam" id="PF13847"/>
    </source>
</evidence>
<dbReference type="HOGENOM" id="CLU_057148_1_0_11"/>
<dbReference type="SUPFAM" id="SSF53335">
    <property type="entry name" value="S-adenosyl-L-methionine-dependent methyltransferases"/>
    <property type="match status" value="1"/>
</dbReference>
<dbReference type="InterPro" id="IPR029063">
    <property type="entry name" value="SAM-dependent_MTases_sf"/>
</dbReference>
<dbReference type="AlphaFoldDB" id="B1VIC3"/>
<sequence>MNPEAQNPAPPAQTAPDPHAFPAPLDVPEFLIPHLSASTHLLDAGCGQGDLTTNLAEHIAHLGGTPAQVTGIDQSAEAIAAATELASSKQLDVAFQQADIHQLPFADDTFDVVFCHQVLHHVPDPQLVLQEFRRVTTPGGIIAVRDADFGAMTWFPPNPGLSRWRATFSVGLATHDGNPAMGRQLPHTFYSAGLSDLSVSGSLTAYASEAERDALAEKWTRRSMSPHSVRTTAAALGEDFPDTAVTDDGELVTDQLGTITREALVQITDGWSQWAATGGAAFFIPNTEVIARVP</sequence>
<dbReference type="Pfam" id="PF13847">
    <property type="entry name" value="Methyltransf_31"/>
    <property type="match status" value="1"/>
</dbReference>
<dbReference type="KEGG" id="cur:cu1547"/>
<evidence type="ECO:0000313" key="4">
    <source>
        <dbReference type="Proteomes" id="UP000001727"/>
    </source>
</evidence>
<dbReference type="GO" id="GO:0008168">
    <property type="term" value="F:methyltransferase activity"/>
    <property type="evidence" value="ECO:0007669"/>
    <property type="project" value="TreeGrafter"/>
</dbReference>
<gene>
    <name evidence="3" type="ordered locus">cu1547</name>
</gene>
<dbReference type="InterPro" id="IPR025714">
    <property type="entry name" value="Methyltranfer_dom"/>
</dbReference>
<organism evidence="3 4">
    <name type="scientific">Corynebacterium urealyticum (strain ATCC 43042 / DSM 7109)</name>
    <dbReference type="NCBI Taxonomy" id="504474"/>
    <lineage>
        <taxon>Bacteria</taxon>
        <taxon>Bacillati</taxon>
        <taxon>Actinomycetota</taxon>
        <taxon>Actinomycetes</taxon>
        <taxon>Mycobacteriales</taxon>
        <taxon>Corynebacteriaceae</taxon>
        <taxon>Corynebacterium</taxon>
    </lineage>
</organism>
<dbReference type="CDD" id="cd02440">
    <property type="entry name" value="AdoMet_MTases"/>
    <property type="match status" value="1"/>
</dbReference>
<dbReference type="RefSeq" id="WP_012360783.1">
    <property type="nucleotide sequence ID" value="NC_010545.1"/>
</dbReference>
<name>B1VIC3_CORU7</name>
<feature type="domain" description="Methyltransferase" evidence="2">
    <location>
        <begin position="37"/>
        <end position="162"/>
    </location>
</feature>
<reference evidence="3 4" key="1">
    <citation type="journal article" date="2008" name="J. Biotechnol.">
        <title>The lifestyle of Corynebacterium urealyticum derived from its complete genome sequence established by pyrosequencing.</title>
        <authorList>
            <person name="Tauch A."/>
            <person name="Trost E."/>
            <person name="Tilker A."/>
            <person name="Ludewig U."/>
            <person name="Schneiker S."/>
            <person name="Goesmann A."/>
            <person name="Arnold W."/>
            <person name="Bekel T."/>
            <person name="Brinkrolf K."/>
            <person name="Brune I."/>
            <person name="Goetker S."/>
            <person name="Kalinowski J."/>
            <person name="Kamp P.-B."/>
            <person name="Lobo F.P."/>
            <person name="Viehoever P."/>
            <person name="Weisshaar B."/>
            <person name="Soriano F."/>
            <person name="Droege M."/>
            <person name="Puehler A."/>
        </authorList>
    </citation>
    <scope>NUCLEOTIDE SEQUENCE [LARGE SCALE GENOMIC DNA]</scope>
    <source>
        <strain evidence="4">ATCC 43042 / DSM 7109</strain>
    </source>
</reference>
<keyword evidence="4" id="KW-1185">Reference proteome</keyword>